<keyword evidence="3" id="KW-1185">Reference proteome</keyword>
<feature type="compositionally biased region" description="Low complexity" evidence="1">
    <location>
        <begin position="514"/>
        <end position="529"/>
    </location>
</feature>
<evidence type="ECO:0000313" key="3">
    <source>
        <dbReference type="Proteomes" id="UP001430356"/>
    </source>
</evidence>
<feature type="compositionally biased region" description="Low complexity" evidence="1">
    <location>
        <begin position="404"/>
        <end position="416"/>
    </location>
</feature>
<feature type="region of interest" description="Disordered" evidence="1">
    <location>
        <begin position="390"/>
        <end position="643"/>
    </location>
</feature>
<proteinExistence type="predicted"/>
<feature type="compositionally biased region" description="Low complexity" evidence="1">
    <location>
        <begin position="600"/>
        <end position="615"/>
    </location>
</feature>
<feature type="compositionally biased region" description="Basic and acidic residues" evidence="1">
    <location>
        <begin position="113"/>
        <end position="127"/>
    </location>
</feature>
<feature type="compositionally biased region" description="Low complexity" evidence="1">
    <location>
        <begin position="537"/>
        <end position="548"/>
    </location>
</feature>
<feature type="compositionally biased region" description="Acidic residues" evidence="1">
    <location>
        <begin position="54"/>
        <end position="72"/>
    </location>
</feature>
<feature type="compositionally biased region" description="Low complexity" evidence="1">
    <location>
        <begin position="481"/>
        <end position="496"/>
    </location>
</feature>
<sequence>MRPTLVRWLERRVVRPITGKATRPAPRGLPVRHGTASSAAAGAASPPSYRTGGEDYDVDEDGDLLEEMDDLPGEAVGRPPPPASRHSAHPPETRGRGVNASGRPPPTAVDPLANHHRDAARREERHAAPTRRIITAARRPHSGTTAEALAATRQTHAHLSSSPRDLHHSDEVEDAQDHDDYHSHGGGSTAAAAAATAGAASAAGEDDRVADGTAVDAGQSTADTPPAAKSSDAYRFLLHHIDAEIAALQRRHASVTTRRQSVQTRQTQRIKDLFDVMESPWTLLPTDVQPALPATGVDVYIKEQQLARQQQHPGQPTAEGHDKMYVLALHKNYKSMPAGRKRFYEEAAHFNAAMREELRYQLTRGCSRFETFLDTVKECTMDMAREGRIPELPSSHAQNRFHAARSAAASNHHGSATRTALSAGGADAVAARGRRSHPPPAQPHHAAAAEADADGEDDADGDEEEVEEEEDTADEEKDTPRAAGRGARSSAATTTTRGRKASQRIKSAAKKASAKTTTTAAAAAAAAAALRGRKGSRPSPSKAPARAAPAKKSRKGSASGGTSKQKSGGPATASVGGVSRSIPLPNLDRLAMKKMRKMVSATPSGASSASTAAAGGSRGKTTSKKPVSRAGRGSGGKAKKKKK</sequence>
<feature type="compositionally biased region" description="Low complexity" evidence="1">
    <location>
        <begin position="36"/>
        <end position="48"/>
    </location>
</feature>
<evidence type="ECO:0000313" key="2">
    <source>
        <dbReference type="EMBL" id="KAK7197546.1"/>
    </source>
</evidence>
<feature type="compositionally biased region" description="Acidic residues" evidence="1">
    <location>
        <begin position="451"/>
        <end position="477"/>
    </location>
</feature>
<protein>
    <submittedName>
        <fullName evidence="2">Uncharacterized protein</fullName>
    </submittedName>
</protein>
<dbReference type="EMBL" id="JAECZO010000110">
    <property type="protein sequence ID" value="KAK7197546.1"/>
    <property type="molecule type" value="Genomic_DNA"/>
</dbReference>
<gene>
    <name evidence="2" type="ORF">NESM_000704500</name>
</gene>
<feature type="region of interest" description="Disordered" evidence="1">
    <location>
        <begin position="16"/>
        <end position="208"/>
    </location>
</feature>
<feature type="compositionally biased region" description="Basic residues" evidence="1">
    <location>
        <begin position="497"/>
        <end position="513"/>
    </location>
</feature>
<accession>A0AAW0EWN5</accession>
<comment type="caution">
    <text evidence="2">The sequence shown here is derived from an EMBL/GenBank/DDBJ whole genome shotgun (WGS) entry which is preliminary data.</text>
</comment>
<evidence type="ECO:0000256" key="1">
    <source>
        <dbReference type="SAM" id="MobiDB-lite"/>
    </source>
</evidence>
<dbReference type="Proteomes" id="UP001430356">
    <property type="component" value="Unassembled WGS sequence"/>
</dbReference>
<reference evidence="2 3" key="1">
    <citation type="journal article" date="2021" name="MBio">
        <title>A New Model Trypanosomatid, Novymonas esmeraldas: Genomic Perception of Its 'Candidatus Pandoraea novymonadis' Endosymbiont.</title>
        <authorList>
            <person name="Zakharova A."/>
            <person name="Saura A."/>
            <person name="Butenko A."/>
            <person name="Podesvova L."/>
            <person name="Warmusova S."/>
            <person name="Kostygov A.Y."/>
            <person name="Nenarokova A."/>
            <person name="Lukes J."/>
            <person name="Opperdoes F.R."/>
            <person name="Yurchenko V."/>
        </authorList>
    </citation>
    <scope>NUCLEOTIDE SEQUENCE [LARGE SCALE GENOMIC DNA]</scope>
    <source>
        <strain evidence="2 3">E262AT.01</strain>
    </source>
</reference>
<name>A0AAW0EWN5_9TRYP</name>
<organism evidence="2 3">
    <name type="scientific">Novymonas esmeraldas</name>
    <dbReference type="NCBI Taxonomy" id="1808958"/>
    <lineage>
        <taxon>Eukaryota</taxon>
        <taxon>Discoba</taxon>
        <taxon>Euglenozoa</taxon>
        <taxon>Kinetoplastea</taxon>
        <taxon>Metakinetoplastina</taxon>
        <taxon>Trypanosomatida</taxon>
        <taxon>Trypanosomatidae</taxon>
        <taxon>Novymonas</taxon>
    </lineage>
</organism>
<feature type="compositionally biased region" description="Polar residues" evidence="1">
    <location>
        <begin position="152"/>
        <end position="163"/>
    </location>
</feature>
<feature type="compositionally biased region" description="Low complexity" evidence="1">
    <location>
        <begin position="189"/>
        <end position="203"/>
    </location>
</feature>
<dbReference type="AlphaFoldDB" id="A0AAW0EWN5"/>